<sequence>MGFFIISFFIILNIGVIYDYKRDRKLYSIAGQLYIVSLLVLNTFIFPNINSFLNDLIMGGMFVSVLIIIYLQIKDRFKLI</sequence>
<keyword evidence="1" id="KW-0812">Transmembrane</keyword>
<proteinExistence type="predicted"/>
<evidence type="ECO:0000313" key="2">
    <source>
        <dbReference type="EMBL" id="KNF10037.1"/>
    </source>
</evidence>
<feature type="transmembrane region" description="Helical" evidence="1">
    <location>
        <begin position="26"/>
        <end position="46"/>
    </location>
</feature>
<evidence type="ECO:0000313" key="3">
    <source>
        <dbReference type="Proteomes" id="UP000037267"/>
    </source>
</evidence>
<dbReference type="Proteomes" id="UP000037267">
    <property type="component" value="Unassembled WGS sequence"/>
</dbReference>
<dbReference type="STRING" id="1503.CLPU_1c02020"/>
<accession>A0A0L0WEX8</accession>
<comment type="caution">
    <text evidence="2">The sequence shown here is derived from an EMBL/GenBank/DDBJ whole genome shotgun (WGS) entry which is preliminary data.</text>
</comment>
<dbReference type="EMBL" id="LGSS01000001">
    <property type="protein sequence ID" value="KNF10037.1"/>
    <property type="molecule type" value="Genomic_DNA"/>
</dbReference>
<gene>
    <name evidence="2" type="ORF">CLPU_1c02020</name>
</gene>
<protein>
    <submittedName>
        <fullName evidence="2">Uncharacterized protein</fullName>
    </submittedName>
</protein>
<organism evidence="2 3">
    <name type="scientific">Gottschalkia purinilytica</name>
    <name type="common">Clostridium purinilyticum</name>
    <dbReference type="NCBI Taxonomy" id="1503"/>
    <lineage>
        <taxon>Bacteria</taxon>
        <taxon>Bacillati</taxon>
        <taxon>Bacillota</taxon>
        <taxon>Tissierellia</taxon>
        <taxon>Tissierellales</taxon>
        <taxon>Gottschalkiaceae</taxon>
        <taxon>Gottschalkia</taxon>
    </lineage>
</organism>
<name>A0A0L0WEX8_GOTPU</name>
<dbReference type="AlphaFoldDB" id="A0A0L0WEX8"/>
<feature type="transmembrane region" description="Helical" evidence="1">
    <location>
        <begin position="52"/>
        <end position="71"/>
    </location>
</feature>
<keyword evidence="1" id="KW-0472">Membrane</keyword>
<reference evidence="3" key="1">
    <citation type="submission" date="2015-07" db="EMBL/GenBank/DDBJ databases">
        <title>Draft genome sequence of the purine-degrading Gottschalkia purinilyticum DSM 1384 (formerly Clostridium purinilyticum).</title>
        <authorList>
            <person name="Poehlein A."/>
            <person name="Schiel-Bengelsdorf B."/>
            <person name="Bengelsdorf F.R."/>
            <person name="Daniel R."/>
            <person name="Duerre P."/>
        </authorList>
    </citation>
    <scope>NUCLEOTIDE SEQUENCE [LARGE SCALE GENOMIC DNA]</scope>
    <source>
        <strain evidence="3">DSM 1384</strain>
    </source>
</reference>
<keyword evidence="3" id="KW-1185">Reference proteome</keyword>
<keyword evidence="1" id="KW-1133">Transmembrane helix</keyword>
<evidence type="ECO:0000256" key="1">
    <source>
        <dbReference type="SAM" id="Phobius"/>
    </source>
</evidence>